<protein>
    <recommendedName>
        <fullName evidence="7">Deacetylase sirtuin-type domain-containing protein</fullName>
    </recommendedName>
</protein>
<reference evidence="8" key="1">
    <citation type="submission" date="2020-10" db="EMBL/GenBank/DDBJ databases">
        <title>Unveiling of a novel bifunctional photoreceptor, Dualchrome1, isolated from a cosmopolitan green alga.</title>
        <authorList>
            <person name="Suzuki S."/>
            <person name="Kawachi M."/>
        </authorList>
    </citation>
    <scope>NUCLEOTIDE SEQUENCE</scope>
    <source>
        <strain evidence="8">NIES 2893</strain>
    </source>
</reference>
<comment type="caution">
    <text evidence="8">The sequence shown here is derived from an EMBL/GenBank/DDBJ whole genome shotgun (WGS) entry which is preliminary data.</text>
</comment>
<dbReference type="GO" id="GO:0005634">
    <property type="term" value="C:nucleus"/>
    <property type="evidence" value="ECO:0007669"/>
    <property type="project" value="TreeGrafter"/>
</dbReference>
<dbReference type="OrthoDB" id="424302at2759"/>
<keyword evidence="5" id="KW-0520">NAD</keyword>
<dbReference type="InterPro" id="IPR026590">
    <property type="entry name" value="Ssirtuin_cat_dom"/>
</dbReference>
<dbReference type="EMBL" id="BNJQ01000007">
    <property type="protein sequence ID" value="GHP04334.1"/>
    <property type="molecule type" value="Genomic_DNA"/>
</dbReference>
<dbReference type="Gene3D" id="3.40.50.1220">
    <property type="entry name" value="TPP-binding domain"/>
    <property type="match status" value="1"/>
</dbReference>
<evidence type="ECO:0000313" key="8">
    <source>
        <dbReference type="EMBL" id="GHP04334.1"/>
    </source>
</evidence>
<dbReference type="Proteomes" id="UP000660262">
    <property type="component" value="Unassembled WGS sequence"/>
</dbReference>
<sequence length="333" mass="36358">MSPPPRARACPSPSHVAALSSSLDRVALLLRKARPRSVVVLTGAGVSVSSGIPDFRSPGGMYDTLKPELLTASETQRRMMKRDPTAVVSKEIFQVNPLPYLELRRPFILNINKGKWLPTLTHHFLGLLDEHQLLTRCFTQNIDGLDYGVSNLSAERILPVHGSLGEIKCESCGAAYPLEQFQDEVRKNVRNIYDDGTDDEAPSISRGIACLNCGKDQVKPSTVLYGSALPSAFFEHLHTDCPACDVCLVLGTSLTVGPANSVPEFCESSTRVLVNMEVAGSFGSRATDELLLGASDDICVELAKRLGWLDKLLLRSSLHMAKKSRDVLRESVK</sequence>
<dbReference type="PROSITE" id="PS50305">
    <property type="entry name" value="SIRTUIN"/>
    <property type="match status" value="1"/>
</dbReference>
<organism evidence="8 9">
    <name type="scientific">Pycnococcus provasolii</name>
    <dbReference type="NCBI Taxonomy" id="41880"/>
    <lineage>
        <taxon>Eukaryota</taxon>
        <taxon>Viridiplantae</taxon>
        <taxon>Chlorophyta</taxon>
        <taxon>Pseudoscourfieldiophyceae</taxon>
        <taxon>Pseudoscourfieldiales</taxon>
        <taxon>Pycnococcaceae</taxon>
        <taxon>Pycnococcus</taxon>
    </lineage>
</organism>
<evidence type="ECO:0000259" key="7">
    <source>
        <dbReference type="PROSITE" id="PS50305"/>
    </source>
</evidence>
<dbReference type="Pfam" id="PF02146">
    <property type="entry name" value="SIR2"/>
    <property type="match status" value="1"/>
</dbReference>
<dbReference type="PANTHER" id="PTHR11085:SF6">
    <property type="entry name" value="NAD-DEPENDENT PROTEIN DEACETYLASE SIRTUIN-2"/>
    <property type="match status" value="1"/>
</dbReference>
<keyword evidence="2" id="KW-0808">Transferase</keyword>
<evidence type="ECO:0000256" key="1">
    <source>
        <dbReference type="ARBA" id="ARBA00001947"/>
    </source>
</evidence>
<proteinExistence type="predicted"/>
<feature type="active site" description="Proton acceptor" evidence="6">
    <location>
        <position position="161"/>
    </location>
</feature>
<dbReference type="InterPro" id="IPR050134">
    <property type="entry name" value="NAD-dep_sirtuin_deacylases"/>
</dbReference>
<dbReference type="InterPro" id="IPR003000">
    <property type="entry name" value="Sirtuin"/>
</dbReference>
<keyword evidence="4 6" id="KW-0862">Zinc</keyword>
<accession>A0A830HB74</accession>
<keyword evidence="3 6" id="KW-0479">Metal-binding</keyword>
<feature type="domain" description="Deacetylase sirtuin-type" evidence="7">
    <location>
        <begin position="16"/>
        <end position="309"/>
    </location>
</feature>
<feature type="binding site" evidence="6">
    <location>
        <position position="210"/>
    </location>
    <ligand>
        <name>Zn(2+)</name>
        <dbReference type="ChEBI" id="CHEBI:29105"/>
    </ligand>
</feature>
<name>A0A830HB74_9CHLO</name>
<dbReference type="SUPFAM" id="SSF52467">
    <property type="entry name" value="DHS-like NAD/FAD-binding domain"/>
    <property type="match status" value="1"/>
</dbReference>
<evidence type="ECO:0000256" key="4">
    <source>
        <dbReference type="ARBA" id="ARBA00022833"/>
    </source>
</evidence>
<dbReference type="GO" id="GO:0017136">
    <property type="term" value="F:histone deacetylase activity, NAD-dependent"/>
    <property type="evidence" value="ECO:0007669"/>
    <property type="project" value="TreeGrafter"/>
</dbReference>
<evidence type="ECO:0000256" key="5">
    <source>
        <dbReference type="ARBA" id="ARBA00023027"/>
    </source>
</evidence>
<dbReference type="PANTHER" id="PTHR11085">
    <property type="entry name" value="NAD-DEPENDENT PROTEIN DEACYLASE SIRTUIN-5, MITOCHONDRIAL-RELATED"/>
    <property type="match status" value="1"/>
</dbReference>
<feature type="binding site" evidence="6">
    <location>
        <position position="169"/>
    </location>
    <ligand>
        <name>Zn(2+)</name>
        <dbReference type="ChEBI" id="CHEBI:29105"/>
    </ligand>
</feature>
<evidence type="ECO:0000256" key="3">
    <source>
        <dbReference type="ARBA" id="ARBA00022723"/>
    </source>
</evidence>
<keyword evidence="9" id="KW-1185">Reference proteome</keyword>
<evidence type="ECO:0000256" key="2">
    <source>
        <dbReference type="ARBA" id="ARBA00022679"/>
    </source>
</evidence>
<feature type="binding site" evidence="6">
    <location>
        <position position="213"/>
    </location>
    <ligand>
        <name>Zn(2+)</name>
        <dbReference type="ChEBI" id="CHEBI:29105"/>
    </ligand>
</feature>
<dbReference type="InterPro" id="IPR029035">
    <property type="entry name" value="DHS-like_NAD/FAD-binding_dom"/>
</dbReference>
<gene>
    <name evidence="8" type="ORF">PPROV_000308800</name>
</gene>
<dbReference type="InterPro" id="IPR026591">
    <property type="entry name" value="Sirtuin_cat_small_dom_sf"/>
</dbReference>
<dbReference type="Gene3D" id="3.30.1600.10">
    <property type="entry name" value="SIR2/SIRT2 'Small Domain"/>
    <property type="match status" value="1"/>
</dbReference>
<dbReference type="GO" id="GO:0046872">
    <property type="term" value="F:metal ion binding"/>
    <property type="evidence" value="ECO:0007669"/>
    <property type="project" value="UniProtKB-KW"/>
</dbReference>
<evidence type="ECO:0000256" key="6">
    <source>
        <dbReference type="PROSITE-ProRule" id="PRU00236"/>
    </source>
</evidence>
<evidence type="ECO:0000313" key="9">
    <source>
        <dbReference type="Proteomes" id="UP000660262"/>
    </source>
</evidence>
<dbReference type="GO" id="GO:0070403">
    <property type="term" value="F:NAD+ binding"/>
    <property type="evidence" value="ECO:0007669"/>
    <property type="project" value="InterPro"/>
</dbReference>
<dbReference type="AlphaFoldDB" id="A0A830HB74"/>
<comment type="cofactor">
    <cofactor evidence="1">
        <name>Zn(2+)</name>
        <dbReference type="ChEBI" id="CHEBI:29105"/>
    </cofactor>
</comment>
<feature type="binding site" evidence="6">
    <location>
        <position position="172"/>
    </location>
    <ligand>
        <name>Zn(2+)</name>
        <dbReference type="ChEBI" id="CHEBI:29105"/>
    </ligand>
</feature>